<comment type="caution">
    <text evidence="2">The sequence shown here is derived from an EMBL/GenBank/DDBJ whole genome shotgun (WGS) entry which is preliminary data.</text>
</comment>
<dbReference type="AlphaFoldDB" id="A0A7J6UZS8"/>
<gene>
    <name evidence="2" type="ORF">FRX31_032888</name>
</gene>
<protein>
    <submittedName>
        <fullName evidence="2">Uncharacterized protein</fullName>
    </submittedName>
</protein>
<evidence type="ECO:0000256" key="1">
    <source>
        <dbReference type="SAM" id="MobiDB-lite"/>
    </source>
</evidence>
<dbReference type="EMBL" id="JABWDY010041297">
    <property type="protein sequence ID" value="KAF5177525.1"/>
    <property type="molecule type" value="Genomic_DNA"/>
</dbReference>
<accession>A0A7J6UZS8</accession>
<evidence type="ECO:0000313" key="2">
    <source>
        <dbReference type="EMBL" id="KAF5177525.1"/>
    </source>
</evidence>
<reference evidence="2 3" key="1">
    <citation type="submission" date="2020-06" db="EMBL/GenBank/DDBJ databases">
        <title>Transcriptomic and genomic resources for Thalictrum thalictroides and T. hernandezii: Facilitating candidate gene discovery in an emerging model plant lineage.</title>
        <authorList>
            <person name="Arias T."/>
            <person name="Riano-Pachon D.M."/>
            <person name="Di Stilio V.S."/>
        </authorList>
    </citation>
    <scope>NUCLEOTIDE SEQUENCE [LARGE SCALE GENOMIC DNA]</scope>
    <source>
        <strain evidence="3">cv. WT478/WT964</strain>
        <tissue evidence="2">Leaves</tissue>
    </source>
</reference>
<organism evidence="2 3">
    <name type="scientific">Thalictrum thalictroides</name>
    <name type="common">Rue-anemone</name>
    <name type="synonym">Anemone thalictroides</name>
    <dbReference type="NCBI Taxonomy" id="46969"/>
    <lineage>
        <taxon>Eukaryota</taxon>
        <taxon>Viridiplantae</taxon>
        <taxon>Streptophyta</taxon>
        <taxon>Embryophyta</taxon>
        <taxon>Tracheophyta</taxon>
        <taxon>Spermatophyta</taxon>
        <taxon>Magnoliopsida</taxon>
        <taxon>Ranunculales</taxon>
        <taxon>Ranunculaceae</taxon>
        <taxon>Thalictroideae</taxon>
        <taxon>Thalictrum</taxon>
    </lineage>
</organism>
<dbReference type="Proteomes" id="UP000554482">
    <property type="component" value="Unassembled WGS sequence"/>
</dbReference>
<evidence type="ECO:0000313" key="3">
    <source>
        <dbReference type="Proteomes" id="UP000554482"/>
    </source>
</evidence>
<feature type="region of interest" description="Disordered" evidence="1">
    <location>
        <begin position="45"/>
        <end position="67"/>
    </location>
</feature>
<proteinExistence type="predicted"/>
<feature type="non-terminal residue" evidence="2">
    <location>
        <position position="1"/>
    </location>
</feature>
<name>A0A7J6UZS8_THATH</name>
<keyword evidence="3" id="KW-1185">Reference proteome</keyword>
<sequence>MEFEKLYVSIWADDDSKQSNRTLGWRSKSLENLLQLLPQQLLQQTPQQRRLTMENSYPEYLRRNERK</sequence>